<sequence>MKGSLPKPAQTEFPLVQVRSRGPPCSSVKHWRDDALALRSAAEESARVSLQVRSCISVRSLPSLRPQQRGGEPPRTRLLRNSLDRRAARTGAGGTAAVEGPLIALDRSCSFSGSGSASVSASPRCRIRALCPLLLQVWTKAGSWRLAGDLSSWSGQRDEWSEDVTSSGSEVARELKLDEARRKKPNREK</sequence>
<dbReference type="AlphaFoldDB" id="A0A3S2PR55"/>
<name>A0A3S2PR55_ORYJA</name>
<evidence type="ECO:0000256" key="1">
    <source>
        <dbReference type="SAM" id="MobiDB-lite"/>
    </source>
</evidence>
<keyword evidence="3" id="KW-1185">Reference proteome</keyword>
<reference evidence="2 3" key="1">
    <citation type="submission" date="2018-11" db="EMBL/GenBank/DDBJ databases">
        <authorList>
            <person name="Lopez-Roques C."/>
            <person name="Donnadieu C."/>
            <person name="Bouchez O."/>
            <person name="Klopp C."/>
            <person name="Cabau C."/>
            <person name="Zahm M."/>
        </authorList>
    </citation>
    <scope>NUCLEOTIDE SEQUENCE [LARGE SCALE GENOMIC DNA]</scope>
    <source>
        <strain evidence="2">RS831</strain>
        <tissue evidence="2">Whole body</tissue>
    </source>
</reference>
<reference evidence="2 3" key="2">
    <citation type="submission" date="2019-01" db="EMBL/GenBank/DDBJ databases">
        <title>A chromosome length genome reference of the Java medaka (oryzias javanicus).</title>
        <authorList>
            <person name="Herpin A."/>
            <person name="Takehana Y."/>
            <person name="Naruse K."/>
            <person name="Ansai S."/>
            <person name="Kawaguchi M."/>
        </authorList>
    </citation>
    <scope>NUCLEOTIDE SEQUENCE [LARGE SCALE GENOMIC DNA]</scope>
    <source>
        <strain evidence="2">RS831</strain>
        <tissue evidence="2">Whole body</tissue>
    </source>
</reference>
<evidence type="ECO:0000313" key="3">
    <source>
        <dbReference type="Proteomes" id="UP000283210"/>
    </source>
</evidence>
<evidence type="ECO:0000313" key="2">
    <source>
        <dbReference type="EMBL" id="RVE67684.1"/>
    </source>
</evidence>
<dbReference type="Proteomes" id="UP000283210">
    <property type="component" value="Chromosome 10"/>
</dbReference>
<proteinExistence type="predicted"/>
<gene>
    <name evidence="2" type="ORF">OJAV_G00105540</name>
</gene>
<dbReference type="EMBL" id="CM012446">
    <property type="protein sequence ID" value="RVE67684.1"/>
    <property type="molecule type" value="Genomic_DNA"/>
</dbReference>
<feature type="region of interest" description="Disordered" evidence="1">
    <location>
        <begin position="152"/>
        <end position="189"/>
    </location>
</feature>
<feature type="region of interest" description="Disordered" evidence="1">
    <location>
        <begin position="1"/>
        <end position="26"/>
    </location>
</feature>
<feature type="compositionally biased region" description="Basic and acidic residues" evidence="1">
    <location>
        <begin position="171"/>
        <end position="189"/>
    </location>
</feature>
<organism evidence="2 3">
    <name type="scientific">Oryzias javanicus</name>
    <name type="common">Javanese ricefish</name>
    <name type="synonym">Aplocheilus javanicus</name>
    <dbReference type="NCBI Taxonomy" id="123683"/>
    <lineage>
        <taxon>Eukaryota</taxon>
        <taxon>Metazoa</taxon>
        <taxon>Chordata</taxon>
        <taxon>Craniata</taxon>
        <taxon>Vertebrata</taxon>
        <taxon>Euteleostomi</taxon>
        <taxon>Actinopterygii</taxon>
        <taxon>Neopterygii</taxon>
        <taxon>Teleostei</taxon>
        <taxon>Neoteleostei</taxon>
        <taxon>Acanthomorphata</taxon>
        <taxon>Ovalentaria</taxon>
        <taxon>Atherinomorphae</taxon>
        <taxon>Beloniformes</taxon>
        <taxon>Adrianichthyidae</taxon>
        <taxon>Oryziinae</taxon>
        <taxon>Oryzias</taxon>
    </lineage>
</organism>
<accession>A0A3S2PR55</accession>
<protein>
    <submittedName>
        <fullName evidence="2">Uncharacterized protein</fullName>
    </submittedName>
</protein>